<dbReference type="SUPFAM" id="SSF53335">
    <property type="entry name" value="S-adenosyl-L-methionine-dependent methyltransferases"/>
    <property type="match status" value="1"/>
</dbReference>
<sequence length="373" mass="42244">MPATLYFLPEEVLFGETQGRVVAARRNHTDDCWAVNQVSKRVLEHFERPIALEDVCLRIVNEFAVDAATCRASIEPVFAKLEAMGWIEPLPAPGSGDSMRQPYLELLKRALVNLIYPEHELRMRFLAGAEAAPTRQARDRELRDIRWREPERYAELIRCKQVGGVLHGEPTRDSHTMVGLRRLDNIEYCARHVFADGVPGDFLEAGVCQGGAAIYLRALQVAFGQGSRRTWVADSFQGLPPPSEPADEKLDLTEQRFPWLSISEKAVRENFRTYELLSDQVRFLGGWFDQSLPGSDTGPLALLRIDADLYRSTRDVLDALYARVQPGGYVIVDDYHAFAACRQAVDEFRQAYGIADTLRTIDWTGVFWRKTAQ</sequence>
<reference evidence="1 2" key="1">
    <citation type="submission" date="2018-10" db="EMBL/GenBank/DDBJ databases">
        <authorList>
            <person name="Criscuolo A."/>
        </authorList>
    </citation>
    <scope>NUCLEOTIDE SEQUENCE [LARGE SCALE GENOMIC DNA]</scope>
    <source>
        <strain evidence="1">DnA1</strain>
    </source>
</reference>
<dbReference type="PANTHER" id="PTHR40036">
    <property type="entry name" value="MACROCIN O-METHYLTRANSFERASE"/>
    <property type="match status" value="1"/>
</dbReference>
<dbReference type="RefSeq" id="WP_222929267.1">
    <property type="nucleotide sequence ID" value="NZ_UWPJ01000025.1"/>
</dbReference>
<dbReference type="Pfam" id="PF05711">
    <property type="entry name" value="TylF"/>
    <property type="match status" value="1"/>
</dbReference>
<dbReference type="InterPro" id="IPR029063">
    <property type="entry name" value="SAM-dependent_MTases_sf"/>
</dbReference>
<dbReference type="PANTHER" id="PTHR40036:SF1">
    <property type="entry name" value="MACROCIN O-METHYLTRANSFERASE"/>
    <property type="match status" value="1"/>
</dbReference>
<dbReference type="InterPro" id="IPR008884">
    <property type="entry name" value="TylF_MeTrfase"/>
</dbReference>
<dbReference type="GO" id="GO:0032259">
    <property type="term" value="P:methylation"/>
    <property type="evidence" value="ECO:0007669"/>
    <property type="project" value="UniProtKB-KW"/>
</dbReference>
<dbReference type="GO" id="GO:0030769">
    <property type="term" value="F:macrocin O-methyltransferase activity"/>
    <property type="evidence" value="ECO:0007669"/>
    <property type="project" value="UniProtKB-EC"/>
</dbReference>
<dbReference type="Gene3D" id="3.40.50.150">
    <property type="entry name" value="Vaccinia Virus protein VP39"/>
    <property type="match status" value="1"/>
</dbReference>
<evidence type="ECO:0000313" key="1">
    <source>
        <dbReference type="EMBL" id="VCU71229.1"/>
    </source>
</evidence>
<dbReference type="EMBL" id="UWPJ01000025">
    <property type="protein sequence ID" value="VCU71229.1"/>
    <property type="molecule type" value="Genomic_DNA"/>
</dbReference>
<protein>
    <submittedName>
        <fullName evidence="1">Macrocin O-methyltransferase</fullName>
        <ecNumber evidence="1">2.1.1.101</ecNumber>
    </submittedName>
</protein>
<dbReference type="Proteomes" id="UP000277294">
    <property type="component" value="Unassembled WGS sequence"/>
</dbReference>
<dbReference type="Pfam" id="PF05402">
    <property type="entry name" value="PqqD"/>
    <property type="match status" value="1"/>
</dbReference>
<organism evidence="1 2">
    <name type="scientific">Pigmentiphaga humi</name>
    <dbReference type="NCBI Taxonomy" id="2478468"/>
    <lineage>
        <taxon>Bacteria</taxon>
        <taxon>Pseudomonadati</taxon>
        <taxon>Pseudomonadota</taxon>
        <taxon>Betaproteobacteria</taxon>
        <taxon>Burkholderiales</taxon>
        <taxon>Alcaligenaceae</taxon>
        <taxon>Pigmentiphaga</taxon>
    </lineage>
</organism>
<keyword evidence="1" id="KW-0808">Transferase</keyword>
<keyword evidence="1" id="KW-0489">Methyltransferase</keyword>
<dbReference type="EC" id="2.1.1.101" evidence="1"/>
<gene>
    <name evidence="1" type="primary">tylF</name>
    <name evidence="1" type="ORF">PIGHUM_03310</name>
</gene>
<proteinExistence type="predicted"/>
<dbReference type="AlphaFoldDB" id="A0A3P4B4K3"/>
<dbReference type="InterPro" id="IPR008792">
    <property type="entry name" value="PQQD"/>
</dbReference>
<name>A0A3P4B4K3_9BURK</name>
<accession>A0A3P4B4K3</accession>
<keyword evidence="2" id="KW-1185">Reference proteome</keyword>
<evidence type="ECO:0000313" key="2">
    <source>
        <dbReference type="Proteomes" id="UP000277294"/>
    </source>
</evidence>